<dbReference type="GO" id="GO:0048040">
    <property type="term" value="F:UDP-glucuronate decarboxylase activity"/>
    <property type="evidence" value="ECO:0007669"/>
    <property type="project" value="TreeGrafter"/>
</dbReference>
<proteinExistence type="predicted"/>
<name>A0A084JRJ8_9FIRM</name>
<comment type="caution">
    <text evidence="6">The sequence shown here is derived from an EMBL/GenBank/DDBJ whole genome shotgun (WGS) entry which is preliminary data.</text>
</comment>
<dbReference type="SUPFAM" id="SSF51735">
    <property type="entry name" value="NAD(P)-binding Rossmann-fold domains"/>
    <property type="match status" value="1"/>
</dbReference>
<dbReference type="Proteomes" id="UP000028525">
    <property type="component" value="Unassembled WGS sequence"/>
</dbReference>
<keyword evidence="7" id="KW-1185">Reference proteome</keyword>
<dbReference type="EMBL" id="JPME01000003">
    <property type="protein sequence ID" value="KEZ91582.1"/>
    <property type="molecule type" value="Genomic_DNA"/>
</dbReference>
<evidence type="ECO:0000256" key="3">
    <source>
        <dbReference type="ARBA" id="ARBA00023027"/>
    </source>
</evidence>
<sequence>MILLEQEEYIKQIKAVTLLPLPWDKLNDKRILISGATGMVGTCLVHILTEVYKAYGLTGRIYALSRNSEKAKERFKSNGQVTDKIEFISHDINQKLCEMGNMDYIIHGASNTHPVAYATDPIGTITTNVSGTFNLLDYATTHNAERFMLLSSVEIYGENRGDTDKFTEESCGYIDCNTVRAGYPEGKRVSESLCQAYKAQKGLDVVIARLARTYGPTMLPSDTKAISQFIKKGAAGENIVLKSSGTQFYSYVYVFDAVSALLTIMLKGKNGEAYNISGLDSDVSLKDLAQTIANISGKKVIFEIPDLVESAGYSKATKAVLDSSKLYDLGWESKYPIKHGLEHTINLIESRR</sequence>
<evidence type="ECO:0000313" key="7">
    <source>
        <dbReference type="Proteomes" id="UP000028525"/>
    </source>
</evidence>
<organism evidence="6 7">
    <name type="scientific">Lacrimispora celerecrescens</name>
    <dbReference type="NCBI Taxonomy" id="29354"/>
    <lineage>
        <taxon>Bacteria</taxon>
        <taxon>Bacillati</taxon>
        <taxon>Bacillota</taxon>
        <taxon>Clostridia</taxon>
        <taxon>Lachnospirales</taxon>
        <taxon>Lachnospiraceae</taxon>
        <taxon>Lacrimispora</taxon>
    </lineage>
</organism>
<gene>
    <name evidence="6" type="ORF">IO98_02590</name>
</gene>
<dbReference type="PANTHER" id="PTHR43078:SF6">
    <property type="entry name" value="UDP-GLUCURONIC ACID DECARBOXYLASE 1"/>
    <property type="match status" value="1"/>
</dbReference>
<keyword evidence="4" id="KW-0456">Lyase</keyword>
<evidence type="ECO:0000313" key="6">
    <source>
        <dbReference type="EMBL" id="KEZ91582.1"/>
    </source>
</evidence>
<dbReference type="InterPro" id="IPR044516">
    <property type="entry name" value="UXS-like"/>
</dbReference>
<dbReference type="OrthoDB" id="9811743at2"/>
<dbReference type="GO" id="GO:0005737">
    <property type="term" value="C:cytoplasm"/>
    <property type="evidence" value="ECO:0007669"/>
    <property type="project" value="TreeGrafter"/>
</dbReference>
<dbReference type="Gene3D" id="3.40.50.720">
    <property type="entry name" value="NAD(P)-binding Rossmann-like Domain"/>
    <property type="match status" value="1"/>
</dbReference>
<dbReference type="InterPro" id="IPR036291">
    <property type="entry name" value="NAD(P)-bd_dom_sf"/>
</dbReference>
<comment type="cofactor">
    <cofactor evidence="1">
        <name>NAD(+)</name>
        <dbReference type="ChEBI" id="CHEBI:57540"/>
    </cofactor>
</comment>
<dbReference type="PANTHER" id="PTHR43078">
    <property type="entry name" value="UDP-GLUCURONIC ACID DECARBOXYLASE-RELATED"/>
    <property type="match status" value="1"/>
</dbReference>
<accession>A0A084JRJ8</accession>
<keyword evidence="2" id="KW-0210">Decarboxylase</keyword>
<dbReference type="AlphaFoldDB" id="A0A084JRJ8"/>
<dbReference type="Pfam" id="PF01370">
    <property type="entry name" value="Epimerase"/>
    <property type="match status" value="1"/>
</dbReference>
<feature type="domain" description="NAD-dependent epimerase/dehydratase" evidence="5">
    <location>
        <begin position="31"/>
        <end position="276"/>
    </location>
</feature>
<keyword evidence="3" id="KW-0520">NAD</keyword>
<evidence type="ECO:0000256" key="2">
    <source>
        <dbReference type="ARBA" id="ARBA00022793"/>
    </source>
</evidence>
<dbReference type="GO" id="GO:0070403">
    <property type="term" value="F:NAD+ binding"/>
    <property type="evidence" value="ECO:0007669"/>
    <property type="project" value="InterPro"/>
</dbReference>
<reference evidence="6 7" key="1">
    <citation type="submission" date="2014-07" db="EMBL/GenBank/DDBJ databases">
        <title>Draft genome of Clostridium celerecrescens 152B isolated from sediments associated with methane hydrate from Krishna Godavari basin.</title>
        <authorList>
            <person name="Honkalas V.S."/>
            <person name="Dabir A.P."/>
            <person name="Arora P."/>
            <person name="Dhakephalkar P.K."/>
        </authorList>
    </citation>
    <scope>NUCLEOTIDE SEQUENCE [LARGE SCALE GENOMIC DNA]</scope>
    <source>
        <strain evidence="6 7">152B</strain>
    </source>
</reference>
<dbReference type="GO" id="GO:0042732">
    <property type="term" value="P:D-xylose metabolic process"/>
    <property type="evidence" value="ECO:0007669"/>
    <property type="project" value="InterPro"/>
</dbReference>
<dbReference type="RefSeq" id="WP_038277591.1">
    <property type="nucleotide sequence ID" value="NZ_JPME01000003.1"/>
</dbReference>
<protein>
    <submittedName>
        <fullName evidence="6">dTDP-glucose 4,6-dehydratase</fullName>
    </submittedName>
</protein>
<evidence type="ECO:0000256" key="1">
    <source>
        <dbReference type="ARBA" id="ARBA00001911"/>
    </source>
</evidence>
<evidence type="ECO:0000256" key="4">
    <source>
        <dbReference type="ARBA" id="ARBA00023239"/>
    </source>
</evidence>
<dbReference type="InterPro" id="IPR001509">
    <property type="entry name" value="Epimerase_deHydtase"/>
</dbReference>
<dbReference type="STRING" id="29354.IO98_02590"/>
<evidence type="ECO:0000259" key="5">
    <source>
        <dbReference type="Pfam" id="PF01370"/>
    </source>
</evidence>